<keyword evidence="1" id="KW-0378">Hydrolase</keyword>
<dbReference type="PANTHER" id="PTHR30404:SF0">
    <property type="entry name" value="N-ACETYLMURAMOYL-L-ALANINE AMIDASE AMIC"/>
    <property type="match status" value="1"/>
</dbReference>
<dbReference type="GO" id="GO:0042834">
    <property type="term" value="F:peptidoglycan binding"/>
    <property type="evidence" value="ECO:0007669"/>
    <property type="project" value="InterPro"/>
</dbReference>
<proteinExistence type="predicted"/>
<dbReference type="GO" id="GO:0009253">
    <property type="term" value="P:peptidoglycan catabolic process"/>
    <property type="evidence" value="ECO:0007669"/>
    <property type="project" value="InterPro"/>
</dbReference>
<dbReference type="Gene3D" id="3.40.630.40">
    <property type="entry name" value="Zn-dependent exopeptidases"/>
    <property type="match status" value="1"/>
</dbReference>
<dbReference type="PROSITE" id="PS51724">
    <property type="entry name" value="SPOR"/>
    <property type="match status" value="1"/>
</dbReference>
<reference evidence="3 4" key="1">
    <citation type="submission" date="2019-06" db="EMBL/GenBank/DDBJ databases">
        <title>An operon consisting of a P-type ATPase gene and a transcriptional regular gene given the different cadmium resistance in Bacillus vietamensis 151-6 and Bacillus marisflavi 151-25.</title>
        <authorList>
            <person name="Yu X."/>
        </authorList>
    </citation>
    <scope>NUCLEOTIDE SEQUENCE [LARGE SCALE GENOMIC DNA]</scope>
    <source>
        <strain evidence="3 4">151-6</strain>
    </source>
</reference>
<dbReference type="EMBL" id="CP047394">
    <property type="protein sequence ID" value="QHE61533.1"/>
    <property type="molecule type" value="Genomic_DNA"/>
</dbReference>
<dbReference type="Proteomes" id="UP000465062">
    <property type="component" value="Chromosome"/>
</dbReference>
<dbReference type="SMART" id="SM00646">
    <property type="entry name" value="Ami_3"/>
    <property type="match status" value="1"/>
</dbReference>
<dbReference type="InterPro" id="IPR002508">
    <property type="entry name" value="MurNAc-LAA_cat"/>
</dbReference>
<dbReference type="KEGG" id="bvq:FHE72_11255"/>
<dbReference type="PANTHER" id="PTHR30404">
    <property type="entry name" value="N-ACETYLMURAMOYL-L-ALANINE AMIDASE"/>
    <property type="match status" value="1"/>
</dbReference>
<evidence type="ECO:0000259" key="2">
    <source>
        <dbReference type="PROSITE" id="PS51724"/>
    </source>
</evidence>
<dbReference type="GO" id="GO:0008745">
    <property type="term" value="F:N-acetylmuramoyl-L-alanine amidase activity"/>
    <property type="evidence" value="ECO:0007669"/>
    <property type="project" value="InterPro"/>
</dbReference>
<evidence type="ECO:0000256" key="1">
    <source>
        <dbReference type="ARBA" id="ARBA00022801"/>
    </source>
</evidence>
<sequence length="470" mass="51300">MKTIMIDPGHGGSDPGATYKGNEEKNFNLLTAAVVRDYLVSNYNVKVLMTRTGDQTLSLSDRSDLANRSNLNLYLSIHHNAGGGTGFESYVYNGSVPTQTISFQKTIHEKVIEAVQPFNVTDRGKKRANFHVLRETKMPSVLVEVLFVDNPKDVALLNDTKFRQAVGISLAKGVAKALALPAKVSGNQPLFKVIAGSFTERKNAEDRVKKLKAVSFEAFIDVVVVSGKTYFRVQTGAFSVRENAEDQIIALSRVGIDAFLLREEAVPAPVPTDPPPTVPPEPTKPPQPPGIDYSIMGTSIIQAQQLDEFVKAVNPSAPLVGKFYTFYGDLYGIRGDIAYAQAIHETNYFRFTGQVKPSQNNYAGIGTTGPGNDGASFTTPEQGVLAHIQHLYAYASTKPLPEGAPLVDPRFTLVTRGSATNWTDLNGKWAVPGTTYGQSILSIYKRNIEDALQSIEHQRILLNNALDKLN</sequence>
<protein>
    <submittedName>
        <fullName evidence="3">Sporulation protein</fullName>
    </submittedName>
</protein>
<dbReference type="RefSeq" id="WP_159361990.1">
    <property type="nucleotide sequence ID" value="NZ_CP047394.1"/>
</dbReference>
<feature type="domain" description="SPOR" evidence="2">
    <location>
        <begin position="185"/>
        <end position="263"/>
    </location>
</feature>
<dbReference type="CDD" id="cd02696">
    <property type="entry name" value="MurNAc-LAA"/>
    <property type="match status" value="1"/>
</dbReference>
<evidence type="ECO:0000313" key="3">
    <source>
        <dbReference type="EMBL" id="QHE61533.1"/>
    </source>
</evidence>
<dbReference type="Pfam" id="PF05036">
    <property type="entry name" value="SPOR"/>
    <property type="match status" value="1"/>
</dbReference>
<dbReference type="Pfam" id="PF01520">
    <property type="entry name" value="Amidase_3"/>
    <property type="match status" value="1"/>
</dbReference>
<dbReference type="SUPFAM" id="SSF53187">
    <property type="entry name" value="Zn-dependent exopeptidases"/>
    <property type="match status" value="1"/>
</dbReference>
<organism evidence="3 4">
    <name type="scientific">Rossellomorea vietnamensis</name>
    <dbReference type="NCBI Taxonomy" id="218284"/>
    <lineage>
        <taxon>Bacteria</taxon>
        <taxon>Bacillati</taxon>
        <taxon>Bacillota</taxon>
        <taxon>Bacilli</taxon>
        <taxon>Bacillales</taxon>
        <taxon>Bacillaceae</taxon>
        <taxon>Rossellomorea</taxon>
    </lineage>
</organism>
<dbReference type="SUPFAM" id="SSF110997">
    <property type="entry name" value="Sporulation related repeat"/>
    <property type="match status" value="1"/>
</dbReference>
<dbReference type="InterPro" id="IPR002901">
    <property type="entry name" value="MGlyc_endo_b_GlcNAc-like_dom"/>
</dbReference>
<dbReference type="AlphaFoldDB" id="A0A6I6URF4"/>
<dbReference type="Pfam" id="PF01832">
    <property type="entry name" value="Glucosaminidase"/>
    <property type="match status" value="1"/>
</dbReference>
<dbReference type="InterPro" id="IPR007730">
    <property type="entry name" value="SPOR-like_dom"/>
</dbReference>
<dbReference type="InterPro" id="IPR036680">
    <property type="entry name" value="SPOR-like_sf"/>
</dbReference>
<accession>A0A6I6URF4</accession>
<dbReference type="Gene3D" id="3.30.70.1070">
    <property type="entry name" value="Sporulation related repeat"/>
    <property type="match status" value="1"/>
</dbReference>
<name>A0A6I6URF4_9BACI</name>
<evidence type="ECO:0000313" key="4">
    <source>
        <dbReference type="Proteomes" id="UP000465062"/>
    </source>
</evidence>
<dbReference type="GO" id="GO:0030288">
    <property type="term" value="C:outer membrane-bounded periplasmic space"/>
    <property type="evidence" value="ECO:0007669"/>
    <property type="project" value="TreeGrafter"/>
</dbReference>
<gene>
    <name evidence="3" type="ORF">FHE72_11255</name>
</gene>
<dbReference type="GO" id="GO:0004040">
    <property type="term" value="F:amidase activity"/>
    <property type="evidence" value="ECO:0007669"/>
    <property type="project" value="InterPro"/>
</dbReference>
<dbReference type="InterPro" id="IPR050695">
    <property type="entry name" value="N-acetylmuramoyl_amidase_3"/>
</dbReference>